<evidence type="ECO:0000313" key="10">
    <source>
        <dbReference type="EMBL" id="QHN76016.1"/>
    </source>
</evidence>
<keyword evidence="1" id="KW-0433">Leucine-rich repeat</keyword>
<dbReference type="InterPro" id="IPR027417">
    <property type="entry name" value="P-loop_NTPase"/>
</dbReference>
<dbReference type="Proteomes" id="UP000464620">
    <property type="component" value="Chromosome B09"/>
</dbReference>
<dbReference type="InterPro" id="IPR036388">
    <property type="entry name" value="WH-like_DNA-bd_sf"/>
</dbReference>
<dbReference type="InterPro" id="IPR041118">
    <property type="entry name" value="Rx_N"/>
</dbReference>
<organism evidence="10 11">
    <name type="scientific">Arachis hypogaea</name>
    <name type="common">Peanut</name>
    <dbReference type="NCBI Taxonomy" id="3818"/>
    <lineage>
        <taxon>Eukaryota</taxon>
        <taxon>Viridiplantae</taxon>
        <taxon>Streptophyta</taxon>
        <taxon>Embryophyta</taxon>
        <taxon>Tracheophyta</taxon>
        <taxon>Spermatophyta</taxon>
        <taxon>Magnoliopsida</taxon>
        <taxon>eudicotyledons</taxon>
        <taxon>Gunneridae</taxon>
        <taxon>Pentapetalae</taxon>
        <taxon>rosids</taxon>
        <taxon>fabids</taxon>
        <taxon>Fabales</taxon>
        <taxon>Fabaceae</taxon>
        <taxon>Papilionoideae</taxon>
        <taxon>50 kb inversion clade</taxon>
        <taxon>dalbergioids sensu lato</taxon>
        <taxon>Dalbergieae</taxon>
        <taxon>Pterocarpus clade</taxon>
        <taxon>Arachis</taxon>
    </lineage>
</organism>
<evidence type="ECO:0000256" key="3">
    <source>
        <dbReference type="ARBA" id="ARBA00022741"/>
    </source>
</evidence>
<feature type="domain" description="R13L1/DRL21-like LRR repeat region" evidence="9">
    <location>
        <begin position="684"/>
        <end position="809"/>
    </location>
</feature>
<protein>
    <submittedName>
        <fullName evidence="10">Disease resistance RPP13-like protein</fullName>
    </submittedName>
</protein>
<dbReference type="Gene3D" id="1.10.8.430">
    <property type="entry name" value="Helical domain of apoptotic protease-activating factors"/>
    <property type="match status" value="1"/>
</dbReference>
<evidence type="ECO:0000259" key="6">
    <source>
        <dbReference type="Pfam" id="PF00931"/>
    </source>
</evidence>
<name>A0A6B9V3L8_ARAHY</name>
<dbReference type="Gene3D" id="1.20.5.4130">
    <property type="match status" value="1"/>
</dbReference>
<accession>A0A6B9V3L8</accession>
<dbReference type="FunFam" id="1.10.10.10:FF:000322">
    <property type="entry name" value="Probable disease resistance protein At1g63360"/>
    <property type="match status" value="1"/>
</dbReference>
<dbReference type="Pfam" id="PF00931">
    <property type="entry name" value="NB-ARC"/>
    <property type="match status" value="1"/>
</dbReference>
<evidence type="ECO:0000259" key="9">
    <source>
        <dbReference type="Pfam" id="PF25019"/>
    </source>
</evidence>
<dbReference type="SUPFAM" id="SSF52058">
    <property type="entry name" value="L domain-like"/>
    <property type="match status" value="2"/>
</dbReference>
<dbReference type="Gene3D" id="1.10.10.10">
    <property type="entry name" value="Winged helix-like DNA-binding domain superfamily/Winged helix DNA-binding domain"/>
    <property type="match status" value="1"/>
</dbReference>
<dbReference type="Pfam" id="PF23559">
    <property type="entry name" value="WHD_DRP"/>
    <property type="match status" value="1"/>
</dbReference>
<dbReference type="InterPro" id="IPR042197">
    <property type="entry name" value="Apaf_helical"/>
</dbReference>
<dbReference type="EMBL" id="CP031001">
    <property type="protein sequence ID" value="QHN76016.1"/>
    <property type="molecule type" value="Genomic_DNA"/>
</dbReference>
<evidence type="ECO:0000256" key="4">
    <source>
        <dbReference type="ARBA" id="ARBA00022821"/>
    </source>
</evidence>
<feature type="domain" description="Disease resistance protein winged helix" evidence="8">
    <location>
        <begin position="430"/>
        <end position="497"/>
    </location>
</feature>
<dbReference type="InterPro" id="IPR032675">
    <property type="entry name" value="LRR_dom_sf"/>
</dbReference>
<dbReference type="GO" id="GO:0006952">
    <property type="term" value="P:defense response"/>
    <property type="evidence" value="ECO:0007669"/>
    <property type="project" value="UniProtKB-KW"/>
</dbReference>
<sequence>MASKLEGGAYLSSFVDAVSKKLSSILEDDDFVLQGNHSARKLLEKLDDYLCDVEPVLDDAELKQFGNDRVKKWLVDLQDALYMADDFLDELSTKAATATPRDPGNSSPWSYSVDSTIEDNGVNVIEKIVGTLEFLVGRKDKLGLIKSAKLDTSWRIPSTSLVVSSDIFGRDQDKENIIKLLLDDTCDAQSPVTVIPIVGMGGIGKTTLAQLVYNDIKVVAKFETRAWVCVAENSDPVNVTRTIAGAIDFPPCNMDNFDSLQTDLKMKLTGKTFLVVLDDVWHDQRETWEDFLKPFRYGSNGSKILLTTRSEKVASVFATNNLHYRLSLLLEEDCWSVFLKHSSISTNSKQYTTLEPIGRKIVEKCKGLPLAVKTLGGLLRNKYYEGDWENILESEIWELSEDDSKIVPALRVSYHYLPSHLKRCFVYCSLYPEDYEFDKDELILLWMTEDLLQAKGNNRLENIGCAYFDELVARSFFQPSSTNKRLFVMHDLIHDLAIFIAGKFHFHLNEWENLHMIDSKTRHLLVTEYKGSFHLFQEAYNRAVHMRTFLDLSVFDCFQSIDIESNPWLLRQRLRVLSFYSFTIESLPDSIGELIHLRYLNLSRTPIVALSESICKLYNLQTLKLRNCTKLEMLPSCMHDLVNLRHLDIRGASCLKEMPKRMSKLKHLNFLSYYIVGAQEENGIRELGSLDNLHGSFCISKLENVKNSGEALEAKMGNKKHINTLKLKWVPDGDIDDVQTERDILDKLQPHPNLEKLSIEGYRGETFPDWLGLSCYSNMTKLRLDRCMNCYELPSLGQLPSLQHLEFSDLDGLEKIGLEFYNKNNASFQQETPFKSLETLKIVNMSSWREWHFPDEFDGFPKLRILSIKSCPVLKGGLPAHLPALEELTIVECEELACSLPRAPNLHQIHVKGNRSSTYATRGHKVVIEETQLAKSVMECLPHIQPPLIQHLEISNVWSAISISEDYLPASLQSLEIFYCSKLTFSEQLQHKSLTKISVVGCHSLKLLPLWDFPNLKNLKVSVCQRVEYVEVPHALPSLRDLCISGCPSLVSLPALGLAAPHLEELDIRNCPKIDCFVEECLPPSLEKVVVIGCQKLARWITSKGLQSEGLTYLWLGGCFDVNSFPREGCLPSSLESLELWNFPNMETLDSKGLHHLTSLKRLAIGDCRKLESVTEEHLLASIANIYIGEECPLRRKLEEMEHPPIQFVCYKRDSDYSDDDYPYD</sequence>
<dbReference type="GO" id="GO:0005524">
    <property type="term" value="F:ATP binding"/>
    <property type="evidence" value="ECO:0007669"/>
    <property type="project" value="UniProtKB-KW"/>
</dbReference>
<gene>
    <name evidence="10" type="ORF">DS421_19g640290</name>
</gene>
<evidence type="ECO:0000256" key="5">
    <source>
        <dbReference type="ARBA" id="ARBA00022840"/>
    </source>
</evidence>
<evidence type="ECO:0000259" key="8">
    <source>
        <dbReference type="Pfam" id="PF23559"/>
    </source>
</evidence>
<dbReference type="InterPro" id="IPR056789">
    <property type="entry name" value="LRR_R13L1-DRL21"/>
</dbReference>
<keyword evidence="4" id="KW-0611">Plant defense</keyword>
<dbReference type="AlphaFoldDB" id="A0A6B9V3L8"/>
<dbReference type="Pfam" id="PF25019">
    <property type="entry name" value="LRR_R13L1-DRL21"/>
    <property type="match status" value="1"/>
</dbReference>
<evidence type="ECO:0000313" key="11">
    <source>
        <dbReference type="Proteomes" id="UP000464620"/>
    </source>
</evidence>
<dbReference type="Pfam" id="PF18052">
    <property type="entry name" value="Rx_N"/>
    <property type="match status" value="1"/>
</dbReference>
<dbReference type="InterPro" id="IPR058922">
    <property type="entry name" value="WHD_DRP"/>
</dbReference>
<dbReference type="PRINTS" id="PR00364">
    <property type="entry name" value="DISEASERSIST"/>
</dbReference>
<dbReference type="InterPro" id="IPR002182">
    <property type="entry name" value="NB-ARC"/>
</dbReference>
<dbReference type="Gene3D" id="3.40.50.300">
    <property type="entry name" value="P-loop containing nucleotide triphosphate hydrolases"/>
    <property type="match status" value="1"/>
</dbReference>
<keyword evidence="5" id="KW-0067">ATP-binding</keyword>
<proteinExistence type="predicted"/>
<evidence type="ECO:0000259" key="7">
    <source>
        <dbReference type="Pfam" id="PF18052"/>
    </source>
</evidence>
<dbReference type="PANTHER" id="PTHR36766:SF40">
    <property type="entry name" value="DISEASE RESISTANCE PROTEIN RGA3"/>
    <property type="match status" value="1"/>
</dbReference>
<dbReference type="GO" id="GO:0051707">
    <property type="term" value="P:response to other organism"/>
    <property type="evidence" value="ECO:0007669"/>
    <property type="project" value="UniProtKB-ARBA"/>
</dbReference>
<feature type="domain" description="Disease resistance N-terminal" evidence="7">
    <location>
        <begin position="14"/>
        <end position="99"/>
    </location>
</feature>
<feature type="domain" description="NB-ARC" evidence="6">
    <location>
        <begin position="171"/>
        <end position="340"/>
    </location>
</feature>
<keyword evidence="2" id="KW-0677">Repeat</keyword>
<dbReference type="Gene3D" id="3.80.10.10">
    <property type="entry name" value="Ribonuclease Inhibitor"/>
    <property type="match status" value="3"/>
</dbReference>
<evidence type="ECO:0000256" key="2">
    <source>
        <dbReference type="ARBA" id="ARBA00022737"/>
    </source>
</evidence>
<reference evidence="10 11" key="1">
    <citation type="submission" date="2020-01" db="EMBL/GenBank/DDBJ databases">
        <title>Genome sequence of Arachis hypogaea, cultivar Shitouqi.</title>
        <authorList>
            <person name="Zhuang W."/>
            <person name="Chen H."/>
            <person name="Varshney R."/>
            <person name="Wang D."/>
            <person name="Ming R."/>
        </authorList>
    </citation>
    <scope>NUCLEOTIDE SEQUENCE [LARGE SCALE GENOMIC DNA]</scope>
    <source>
        <tissue evidence="10">Young leaf</tissue>
    </source>
</reference>
<dbReference type="PANTHER" id="PTHR36766">
    <property type="entry name" value="PLANT BROAD-SPECTRUM MILDEW RESISTANCE PROTEIN RPW8"/>
    <property type="match status" value="1"/>
</dbReference>
<dbReference type="GO" id="GO:0043531">
    <property type="term" value="F:ADP binding"/>
    <property type="evidence" value="ECO:0007669"/>
    <property type="project" value="InterPro"/>
</dbReference>
<dbReference type="SUPFAM" id="SSF52540">
    <property type="entry name" value="P-loop containing nucleoside triphosphate hydrolases"/>
    <property type="match status" value="1"/>
</dbReference>
<evidence type="ECO:0000256" key="1">
    <source>
        <dbReference type="ARBA" id="ARBA00022614"/>
    </source>
</evidence>
<keyword evidence="3" id="KW-0547">Nucleotide-binding</keyword>